<reference evidence="2 3" key="1">
    <citation type="submission" date="2024-09" db="EMBL/GenBank/DDBJ databases">
        <title>Chromosome-scale assembly of Riccia sorocarpa.</title>
        <authorList>
            <person name="Paukszto L."/>
        </authorList>
    </citation>
    <scope>NUCLEOTIDE SEQUENCE [LARGE SCALE GENOMIC DNA]</scope>
    <source>
        <strain evidence="2">LP-2024</strain>
        <tissue evidence="2">Aerial parts of the thallus</tissue>
    </source>
</reference>
<dbReference type="EMBL" id="JBJQOH010000007">
    <property type="protein sequence ID" value="KAL3680589.1"/>
    <property type="molecule type" value="Genomic_DNA"/>
</dbReference>
<dbReference type="PANTHER" id="PTHR28674">
    <property type="entry name" value="SIMILAR TO DNA SEGMENT, CHR 10, WAYNE STATE UNIVERSITY 102,-EXPRESSED"/>
    <property type="match status" value="1"/>
</dbReference>
<dbReference type="InterPro" id="IPR027921">
    <property type="entry name" value="NOPCHAP1"/>
</dbReference>
<dbReference type="Proteomes" id="UP001633002">
    <property type="component" value="Unassembled WGS sequence"/>
</dbReference>
<sequence length="199" mass="21949">MEAQIKHDDSKPKVSISGELLELETNATALEKRLLVWSRGDKLPDAKDLLKAPPSIGPVPESSVLGRIRSFLPTLDEANRKLFSDIKVDGAERFNIENVTSTDERYVEMDLALGVADLHTPEAVAAAELASNGQVIQLDRTSNGVESSSDSDSDEEESHRKSDMHTVLELIRSQQEQSDQVDNGSKGKTDLKRKKIEQL</sequence>
<feature type="compositionally biased region" description="Basic and acidic residues" evidence="1">
    <location>
        <begin position="157"/>
        <end position="166"/>
    </location>
</feature>
<name>A0ABD3GS33_9MARC</name>
<comment type="caution">
    <text evidence="2">The sequence shown here is derived from an EMBL/GenBank/DDBJ whole genome shotgun (WGS) entry which is preliminary data.</text>
</comment>
<feature type="compositionally biased region" description="Basic and acidic residues" evidence="1">
    <location>
        <begin position="185"/>
        <end position="199"/>
    </location>
</feature>
<proteinExistence type="predicted"/>
<dbReference type="AlphaFoldDB" id="A0ABD3GS33"/>
<organism evidence="2 3">
    <name type="scientific">Riccia sorocarpa</name>
    <dbReference type="NCBI Taxonomy" id="122646"/>
    <lineage>
        <taxon>Eukaryota</taxon>
        <taxon>Viridiplantae</taxon>
        <taxon>Streptophyta</taxon>
        <taxon>Embryophyta</taxon>
        <taxon>Marchantiophyta</taxon>
        <taxon>Marchantiopsida</taxon>
        <taxon>Marchantiidae</taxon>
        <taxon>Marchantiales</taxon>
        <taxon>Ricciaceae</taxon>
        <taxon>Riccia</taxon>
    </lineage>
</organism>
<keyword evidence="3" id="KW-1185">Reference proteome</keyword>
<gene>
    <name evidence="2" type="ORF">R1sor_023545</name>
</gene>
<evidence type="ECO:0000313" key="3">
    <source>
        <dbReference type="Proteomes" id="UP001633002"/>
    </source>
</evidence>
<feature type="region of interest" description="Disordered" evidence="1">
    <location>
        <begin position="139"/>
        <end position="199"/>
    </location>
</feature>
<feature type="compositionally biased region" description="Polar residues" evidence="1">
    <location>
        <begin position="172"/>
        <end position="183"/>
    </location>
</feature>
<evidence type="ECO:0000313" key="2">
    <source>
        <dbReference type="EMBL" id="KAL3680589.1"/>
    </source>
</evidence>
<dbReference type="PANTHER" id="PTHR28674:SF1">
    <property type="entry name" value="NOP PROTEIN CHAPERONE 1"/>
    <property type="match status" value="1"/>
</dbReference>
<accession>A0ABD3GS33</accession>
<evidence type="ECO:0000256" key="1">
    <source>
        <dbReference type="SAM" id="MobiDB-lite"/>
    </source>
</evidence>
<protein>
    <submittedName>
        <fullName evidence="2">Uncharacterized protein</fullName>
    </submittedName>
</protein>
<dbReference type="Pfam" id="PF15370">
    <property type="entry name" value="NOPCHAP1"/>
    <property type="match status" value="1"/>
</dbReference>